<dbReference type="InterPro" id="IPR017853">
    <property type="entry name" value="GH"/>
</dbReference>
<dbReference type="Gene3D" id="3.20.20.80">
    <property type="entry name" value="Glycosidases"/>
    <property type="match status" value="1"/>
</dbReference>
<sequence>MKRPSLRRALIGASLAAAALLGGAAPAPAASSFGLNIQSLVNWDVQWTSGAGPAWEPYVAAMARDGMTVARTDAAWSRVQPGGPGDAHDWSVSDRIAETLALQGIRWLPVVDLAPGWAQEAMNPRPGCAPLVPRYLPPKPEHYDEFAAYAAALAARYGPGGTFWAQFAAEHPGVPPQPVAKYEIWNEPNVDAYWNNHVDAAQYRSLYDQARAAIKDVDPSAQVLVGGVVWGGQVDCTVQTNDAPWLQALVNSGGPGWQTDGIAIHPYGPALVSIVVNVRRMQRALAAVGRGAVPLEQTELGWALKPDDATPGSQAATVDGWFPETTRAGNFALVTDTLQAADCVLGDQYGYALMERERSLVEPPPGVTNVFDLMEHWMGIYATAAPGAATVTSRAYADAIARDRAAGGAPRDVRVCGGDPSPGRTLGLDLTVAPSGTPGCYDAAVTYRGYPVREAEIVGSPAVRAPGGGALVFTGMDGRATFCATALGALSAHAQIGAGAFAADFAPLVARSADGVIAVSELPPSPPVPPAGDPPQPVPACILNQLGLPPQRLSTVARRGRLTTRVRLANLAPTGPCQTTLTVSIPVKVKRKGRRTGTTEALLGTTQTAIGSTAQQTVSIRLSKAGRKRLRKARDVRATVRIGLPQALPGAQAYAKQLRLRR</sequence>
<proteinExistence type="predicted"/>
<evidence type="ECO:0000256" key="1">
    <source>
        <dbReference type="SAM" id="SignalP"/>
    </source>
</evidence>
<gene>
    <name evidence="2" type="ORF">LRS13_14090</name>
</gene>
<feature type="signal peptide" evidence="1">
    <location>
        <begin position="1"/>
        <end position="29"/>
    </location>
</feature>
<reference evidence="3" key="1">
    <citation type="submission" date="2021-11" db="EMBL/GenBank/DDBJ databases">
        <title>Cultivation dependent microbiological survey of springs from the worlds oldest radium mine currently devoted to the extraction of radon-saturated water.</title>
        <authorList>
            <person name="Kapinusova G."/>
            <person name="Smrhova T."/>
            <person name="Strejcek M."/>
            <person name="Suman J."/>
            <person name="Jani K."/>
            <person name="Pajer P."/>
            <person name="Uhlik O."/>
        </authorList>
    </citation>
    <scope>NUCLEOTIDE SEQUENCE [LARGE SCALE GENOMIC DNA]</scope>
    <source>
        <strain evidence="3">J379</strain>
    </source>
</reference>
<dbReference type="RefSeq" id="WP_353862398.1">
    <property type="nucleotide sequence ID" value="NZ_CP088295.1"/>
</dbReference>
<dbReference type="PANTHER" id="PTHR12631">
    <property type="entry name" value="ALPHA-L-IDURONIDASE"/>
    <property type="match status" value="1"/>
</dbReference>
<protein>
    <submittedName>
        <fullName evidence="2">Cellulase family glycosylhydrolase</fullName>
    </submittedName>
</protein>
<dbReference type="Proteomes" id="UP001058860">
    <property type="component" value="Chromosome"/>
</dbReference>
<keyword evidence="3" id="KW-1185">Reference proteome</keyword>
<evidence type="ECO:0000313" key="2">
    <source>
        <dbReference type="EMBL" id="UUY01854.1"/>
    </source>
</evidence>
<dbReference type="InterPro" id="IPR051923">
    <property type="entry name" value="Glycosyl_Hydrolase_39"/>
</dbReference>
<accession>A0ABY5PAZ5</accession>
<dbReference type="InterPro" id="IPR006311">
    <property type="entry name" value="TAT_signal"/>
</dbReference>
<dbReference type="PANTHER" id="PTHR12631:SF10">
    <property type="entry name" value="BETA-XYLOSIDASE-LIKE PROTEIN-RELATED"/>
    <property type="match status" value="1"/>
</dbReference>
<dbReference type="SUPFAM" id="SSF51445">
    <property type="entry name" value="(Trans)glycosidases"/>
    <property type="match status" value="1"/>
</dbReference>
<dbReference type="PROSITE" id="PS51318">
    <property type="entry name" value="TAT"/>
    <property type="match status" value="1"/>
</dbReference>
<keyword evidence="1" id="KW-0732">Signal</keyword>
<name>A0ABY5PAZ5_9ACTN</name>
<feature type="chain" id="PRO_5047390533" evidence="1">
    <location>
        <begin position="30"/>
        <end position="662"/>
    </location>
</feature>
<organism evidence="2 3">
    <name type="scientific">Svornostia abyssi</name>
    <dbReference type="NCBI Taxonomy" id="2898438"/>
    <lineage>
        <taxon>Bacteria</taxon>
        <taxon>Bacillati</taxon>
        <taxon>Actinomycetota</taxon>
        <taxon>Thermoleophilia</taxon>
        <taxon>Solirubrobacterales</taxon>
        <taxon>Baekduiaceae</taxon>
        <taxon>Svornostia</taxon>
    </lineage>
</organism>
<dbReference type="EMBL" id="CP088295">
    <property type="protein sequence ID" value="UUY01854.1"/>
    <property type="molecule type" value="Genomic_DNA"/>
</dbReference>
<evidence type="ECO:0000313" key="3">
    <source>
        <dbReference type="Proteomes" id="UP001058860"/>
    </source>
</evidence>